<gene>
    <name evidence="2" type="ORF">AK812_SmicGene46333</name>
</gene>
<sequence>MSIHAFWSEFRPKPGEPNAEASQVSSVTVPDRTSLQGFWTGWCFVATGGRQVQTSGSEWPAALFMGQRGWLHSFVEKEKYWRCRHPSPSGSPGPPVRSSCCHGFTWGSISTTTWTVALTTTVASTTPSSWTPYSAVPMATSLDVLLLSVLTSVLLLLVVARVRKVREYPLVMRCWWATSTTFRYWIFVFFDGQDYDLRLGADRHAAEHGGRKLRKDWEYPLVLYNWWATPTTFDCVVLELLGLPWRGGFNVDFVHYMATSTSSTSSSTLVCGTLGTTVSTASVFVDLVYYKLVDGVCCGTSTLGTTASSASVHVDLVYYKAFDGVWCDILTMGAFLLALTMSPRRDCWRRWLWWLPQLCYDLVLCSTASIVLYLCWLVGGWLL</sequence>
<keyword evidence="1" id="KW-0472">Membrane</keyword>
<protein>
    <submittedName>
        <fullName evidence="2">Uncharacterized protein</fullName>
    </submittedName>
</protein>
<keyword evidence="1" id="KW-1133">Transmembrane helix</keyword>
<feature type="transmembrane region" description="Helical" evidence="1">
    <location>
        <begin position="317"/>
        <end position="339"/>
    </location>
</feature>
<dbReference type="AlphaFoldDB" id="A0A1Q9BU41"/>
<evidence type="ECO:0000313" key="2">
    <source>
        <dbReference type="EMBL" id="OLP74199.1"/>
    </source>
</evidence>
<feature type="transmembrane region" description="Helical" evidence="1">
    <location>
        <begin position="135"/>
        <end position="158"/>
    </location>
</feature>
<dbReference type="EMBL" id="LSRX01004117">
    <property type="protein sequence ID" value="OLP74199.1"/>
    <property type="molecule type" value="Genomic_DNA"/>
</dbReference>
<feature type="transmembrane region" description="Helical" evidence="1">
    <location>
        <begin position="351"/>
        <end position="379"/>
    </location>
</feature>
<comment type="caution">
    <text evidence="2">The sequence shown here is derived from an EMBL/GenBank/DDBJ whole genome shotgun (WGS) entry which is preliminary data.</text>
</comment>
<proteinExistence type="predicted"/>
<evidence type="ECO:0000256" key="1">
    <source>
        <dbReference type="SAM" id="Phobius"/>
    </source>
</evidence>
<dbReference type="Proteomes" id="UP000186817">
    <property type="component" value="Unassembled WGS sequence"/>
</dbReference>
<keyword evidence="1" id="KW-0812">Transmembrane</keyword>
<evidence type="ECO:0000313" key="3">
    <source>
        <dbReference type="Proteomes" id="UP000186817"/>
    </source>
</evidence>
<organism evidence="2 3">
    <name type="scientific">Symbiodinium microadriaticum</name>
    <name type="common">Dinoflagellate</name>
    <name type="synonym">Zooxanthella microadriatica</name>
    <dbReference type="NCBI Taxonomy" id="2951"/>
    <lineage>
        <taxon>Eukaryota</taxon>
        <taxon>Sar</taxon>
        <taxon>Alveolata</taxon>
        <taxon>Dinophyceae</taxon>
        <taxon>Suessiales</taxon>
        <taxon>Symbiodiniaceae</taxon>
        <taxon>Symbiodinium</taxon>
    </lineage>
</organism>
<dbReference type="OrthoDB" id="432754at2759"/>
<name>A0A1Q9BU41_SYMMI</name>
<keyword evidence="3" id="KW-1185">Reference proteome</keyword>
<reference evidence="2 3" key="1">
    <citation type="submission" date="2016-02" db="EMBL/GenBank/DDBJ databases">
        <title>Genome analysis of coral dinoflagellate symbionts highlights evolutionary adaptations to a symbiotic lifestyle.</title>
        <authorList>
            <person name="Aranda M."/>
            <person name="Li Y."/>
            <person name="Liew Y.J."/>
            <person name="Baumgarten S."/>
            <person name="Simakov O."/>
            <person name="Wilson M."/>
            <person name="Piel J."/>
            <person name="Ashoor H."/>
            <person name="Bougouffa S."/>
            <person name="Bajic V.B."/>
            <person name="Ryu T."/>
            <person name="Ravasi T."/>
            <person name="Bayer T."/>
            <person name="Micklem G."/>
            <person name="Kim H."/>
            <person name="Bhak J."/>
            <person name="Lajeunesse T.C."/>
            <person name="Voolstra C.R."/>
        </authorList>
    </citation>
    <scope>NUCLEOTIDE SEQUENCE [LARGE SCALE GENOMIC DNA]</scope>
    <source>
        <strain evidence="2 3">CCMP2467</strain>
    </source>
</reference>
<accession>A0A1Q9BU41</accession>